<dbReference type="SUPFAM" id="SSF50037">
    <property type="entry name" value="C-terminal domain of transcriptional repressors"/>
    <property type="match status" value="1"/>
</dbReference>
<dbReference type="PANTHER" id="PTHR43151:SF1">
    <property type="entry name" value="SSR2333 PROTEIN"/>
    <property type="match status" value="1"/>
</dbReference>
<feature type="domain" description="Ferrous iron transporter FeoA-like" evidence="2">
    <location>
        <begin position="7"/>
        <end position="77"/>
    </location>
</feature>
<dbReference type="AlphaFoldDB" id="A0A7C5YU25"/>
<dbReference type="Pfam" id="PF04023">
    <property type="entry name" value="FeoA"/>
    <property type="match status" value="1"/>
</dbReference>
<keyword evidence="1" id="KW-0408">Iron</keyword>
<dbReference type="InterPro" id="IPR038157">
    <property type="entry name" value="FeoA_core_dom"/>
</dbReference>
<dbReference type="InterPro" id="IPR007167">
    <property type="entry name" value="Fe-transptr_FeoA-like"/>
</dbReference>
<dbReference type="GO" id="GO:0046914">
    <property type="term" value="F:transition metal ion binding"/>
    <property type="evidence" value="ECO:0007669"/>
    <property type="project" value="InterPro"/>
</dbReference>
<dbReference type="InterPro" id="IPR008988">
    <property type="entry name" value="Transcriptional_repressor_C"/>
</dbReference>
<dbReference type="Gene3D" id="2.30.30.90">
    <property type="match status" value="1"/>
</dbReference>
<gene>
    <name evidence="3" type="ORF">ENL47_10145</name>
</gene>
<sequence>MSKNIITTLENLASNTKFRIIDIDAGYGLKQRLLQMGFVPGVEGVVISNMRGHVVVYIRNSQISISRGIAQRIHVEVL</sequence>
<name>A0A7C5YU25_9CREN</name>
<proteinExistence type="predicted"/>
<dbReference type="InterPro" id="IPR053184">
    <property type="entry name" value="FeoA-like"/>
</dbReference>
<dbReference type="EMBL" id="DRUB01000199">
    <property type="protein sequence ID" value="HHR97130.1"/>
    <property type="molecule type" value="Genomic_DNA"/>
</dbReference>
<evidence type="ECO:0000313" key="3">
    <source>
        <dbReference type="EMBL" id="HHR97130.1"/>
    </source>
</evidence>
<evidence type="ECO:0000256" key="1">
    <source>
        <dbReference type="ARBA" id="ARBA00023004"/>
    </source>
</evidence>
<dbReference type="SMART" id="SM00899">
    <property type="entry name" value="FeoA"/>
    <property type="match status" value="1"/>
</dbReference>
<dbReference type="PANTHER" id="PTHR43151">
    <property type="entry name" value="FEOA FAMILY PROTEIN"/>
    <property type="match status" value="1"/>
</dbReference>
<protein>
    <submittedName>
        <fullName evidence="3">Ferrous iron transport protein A</fullName>
    </submittedName>
</protein>
<evidence type="ECO:0000259" key="2">
    <source>
        <dbReference type="SMART" id="SM00899"/>
    </source>
</evidence>
<reference evidence="3" key="1">
    <citation type="journal article" date="2020" name="mSystems">
        <title>Genome- and Community-Level Interaction Insights into Carbon Utilization and Element Cycling Functions of Hydrothermarchaeota in Hydrothermal Sediment.</title>
        <authorList>
            <person name="Zhou Z."/>
            <person name="Liu Y."/>
            <person name="Xu W."/>
            <person name="Pan J."/>
            <person name="Luo Z.H."/>
            <person name="Li M."/>
        </authorList>
    </citation>
    <scope>NUCLEOTIDE SEQUENCE [LARGE SCALE GENOMIC DNA]</scope>
    <source>
        <strain evidence="3">SpSt-1</strain>
    </source>
</reference>
<comment type="caution">
    <text evidence="3">The sequence shown here is derived from an EMBL/GenBank/DDBJ whole genome shotgun (WGS) entry which is preliminary data.</text>
</comment>
<accession>A0A7C5YU25</accession>
<organism evidence="3">
    <name type="scientific">Ignisphaera aggregans</name>
    <dbReference type="NCBI Taxonomy" id="334771"/>
    <lineage>
        <taxon>Archaea</taxon>
        <taxon>Thermoproteota</taxon>
        <taxon>Thermoprotei</taxon>
        <taxon>Desulfurococcales</taxon>
        <taxon>Desulfurococcaceae</taxon>
        <taxon>Ignisphaera</taxon>
    </lineage>
</organism>